<dbReference type="EMBL" id="LKCW01000084">
    <property type="protein sequence ID" value="KPM40401.1"/>
    <property type="molecule type" value="Genomic_DNA"/>
</dbReference>
<dbReference type="GO" id="GO:0005975">
    <property type="term" value="P:carbohydrate metabolic process"/>
    <property type="evidence" value="ECO:0007669"/>
    <property type="project" value="InterPro"/>
</dbReference>
<dbReference type="GO" id="GO:0016906">
    <property type="term" value="F:sterol 3-beta-glucosyltransferase activity"/>
    <property type="evidence" value="ECO:0007669"/>
    <property type="project" value="UniProtKB-ARBA"/>
</dbReference>
<feature type="domain" description="Glycosyltransferase family 28 N-terminal" evidence="3">
    <location>
        <begin position="237"/>
        <end position="398"/>
    </location>
</feature>
<organism evidence="5 6">
    <name type="scientific">Neonectria ditissima</name>
    <dbReference type="NCBI Taxonomy" id="78410"/>
    <lineage>
        <taxon>Eukaryota</taxon>
        <taxon>Fungi</taxon>
        <taxon>Dikarya</taxon>
        <taxon>Ascomycota</taxon>
        <taxon>Pezizomycotina</taxon>
        <taxon>Sordariomycetes</taxon>
        <taxon>Hypocreomycetidae</taxon>
        <taxon>Hypocreales</taxon>
        <taxon>Nectriaceae</taxon>
        <taxon>Neonectria</taxon>
    </lineage>
</organism>
<dbReference type="PANTHER" id="PTHR48050">
    <property type="entry name" value="STEROL 3-BETA-GLUCOSYLTRANSFERASE"/>
    <property type="match status" value="1"/>
</dbReference>
<keyword evidence="1 5" id="KW-0808">Transferase</keyword>
<evidence type="ECO:0000313" key="5">
    <source>
        <dbReference type="EMBL" id="KPM40401.1"/>
    </source>
</evidence>
<dbReference type="CDD" id="cd03784">
    <property type="entry name" value="GT1_Gtf-like"/>
    <property type="match status" value="1"/>
</dbReference>
<evidence type="ECO:0000259" key="4">
    <source>
        <dbReference type="Pfam" id="PF06722"/>
    </source>
</evidence>
<feature type="domain" description="Erythromycin biosynthesis protein CIII-like C-terminal" evidence="4">
    <location>
        <begin position="557"/>
        <end position="662"/>
    </location>
</feature>
<evidence type="ECO:0000313" key="6">
    <source>
        <dbReference type="Proteomes" id="UP000050424"/>
    </source>
</evidence>
<feature type="compositionally biased region" description="Basic and acidic residues" evidence="2">
    <location>
        <begin position="861"/>
        <end position="870"/>
    </location>
</feature>
<dbReference type="FunFam" id="3.40.50.2000:FF:000268">
    <property type="entry name" value="Glycosyltransferase family 1 protein"/>
    <property type="match status" value="1"/>
</dbReference>
<keyword evidence="6" id="KW-1185">Reference proteome</keyword>
<feature type="region of interest" description="Disordered" evidence="2">
    <location>
        <begin position="759"/>
        <end position="834"/>
    </location>
</feature>
<dbReference type="STRING" id="78410.A0A0P7BCZ6"/>
<dbReference type="OrthoDB" id="5835829at2759"/>
<dbReference type="Pfam" id="PF03033">
    <property type="entry name" value="Glyco_transf_28"/>
    <property type="match status" value="1"/>
</dbReference>
<dbReference type="Pfam" id="PF06722">
    <property type="entry name" value="EryCIII-like_C"/>
    <property type="match status" value="1"/>
</dbReference>
<dbReference type="InterPro" id="IPR010610">
    <property type="entry name" value="EryCIII-like_C"/>
</dbReference>
<feature type="region of interest" description="Disordered" evidence="2">
    <location>
        <begin position="204"/>
        <end position="230"/>
    </location>
</feature>
<evidence type="ECO:0000259" key="3">
    <source>
        <dbReference type="Pfam" id="PF03033"/>
    </source>
</evidence>
<dbReference type="InterPro" id="IPR002213">
    <property type="entry name" value="UDP_glucos_trans"/>
</dbReference>
<accession>A0A0P7BCZ6</accession>
<dbReference type="InterPro" id="IPR050426">
    <property type="entry name" value="Glycosyltransferase_28"/>
</dbReference>
<proteinExistence type="predicted"/>
<gene>
    <name evidence="5" type="ORF">AK830_g6146</name>
</gene>
<dbReference type="PANTHER" id="PTHR48050:SF13">
    <property type="entry name" value="STEROL 3-BETA-GLUCOSYLTRANSFERASE UGT80A2"/>
    <property type="match status" value="1"/>
</dbReference>
<feature type="region of interest" description="Disordered" evidence="2">
    <location>
        <begin position="855"/>
        <end position="874"/>
    </location>
</feature>
<dbReference type="SUPFAM" id="SSF53756">
    <property type="entry name" value="UDP-Glycosyltransferase/glycogen phosphorylase"/>
    <property type="match status" value="1"/>
</dbReference>
<protein>
    <submittedName>
        <fullName evidence="5">Sterol 3-beta-glucosyltransferase UGT80B1</fullName>
    </submittedName>
</protein>
<dbReference type="InterPro" id="IPR004276">
    <property type="entry name" value="GlycoTrans_28_N"/>
</dbReference>
<feature type="compositionally biased region" description="Polar residues" evidence="2">
    <location>
        <begin position="148"/>
        <end position="171"/>
    </location>
</feature>
<comment type="caution">
    <text evidence="5">The sequence shown here is derived from an EMBL/GenBank/DDBJ whole genome shotgun (WGS) entry which is preliminary data.</text>
</comment>
<dbReference type="FunFam" id="3.40.50.2000:FF:000009">
    <property type="entry name" value="Sterol 3-beta-glucosyltransferase UGT80A2"/>
    <property type="match status" value="1"/>
</dbReference>
<dbReference type="Gene3D" id="3.40.50.2000">
    <property type="entry name" value="Glycogen Phosphorylase B"/>
    <property type="match status" value="2"/>
</dbReference>
<feature type="region of interest" description="Disordered" evidence="2">
    <location>
        <begin position="113"/>
        <end position="133"/>
    </location>
</feature>
<dbReference type="AlphaFoldDB" id="A0A0P7BCZ6"/>
<sequence>MTSFPTIRQRRERDRDQTLTSPAQTRSCTWNLTAASRSPSRLVALEMLHLRIQSHPQKLQDALIPDGVTQHQSRHCRVADPKTDPQESIVLLLAGLSLASALTFTHPLTLSPSHPLTLSPSHPLTLSPSHPLTLSHAKSSTMALNLNRTKSNGLGNLTLGDSDTENVTSGDVGTDGRVKVQFHKSPQSLAAWCRRVQGQLVPSECPPKPRRFSAAGIPSSTTTTTSAKPVGSPRLNIAIHIVGSRGDVQPFIPIAQLLASPPYGHRVRICTHPVFKDFVEAQGVEFFSIGGDPEALMAYMVKNPGLLPNRESVKAGDIGKRRKEMWDIIHGAWRSCIEAGNGMGERVTAAHVQDADHLFIADAILANPPSMAHIHCAEKLGIPLHMVFTMPWSPTETFSHPLAAMSYGNADTAMANYLSFMVMELLTWQGLGDLINKFRTQILHLDHISPMWGYQLLPRLRVPYSYLWSESLIPKPADWGDHINVTGFSFLPLANSYTPPPDLVEFLESGPPPIYIGFGSIVVDDPRALTKLIFDAVSISGVRAIISKGWGSVGGGDQVPKDVYLIGNCPHDWLFQRVAAVVHHGGAGTTAAGIAAGRPTVVVPFFGDQPFWGQMIARAGAGPSPVAYKEMTAETLAASIEFALRPEVQDAVEDMAEGIATEDGASEATEDFQQRLGLDVRRCDVCPERLAIWRHRPTGVHLSGFALACLVDKGLVEPKDVKPLRHKQWYVDEGAEHPIIGAVAAASGFVTTLGTAASSYSERLKNRPRKSPRSNEPSAPRLSSAETARDADQSTITANTDDQDTITESTKQNQTTDGVPKDTGGVIQDALDCGPLTPTNMETLALKMATKSLRAGQTTAERVRRAPTLRDKRKASWKAQEQGRHGEAFYITRATGRFVADVGKAGLKAPVAFFYNVANGFHNFPSYTYNATEVRRRDEITGLGSGVRAAGKEFVLGFWDAFRGVVAKPYKGAKTEGAKGFGKGVWNGGIGLVYNLGASIIGVPGYTLKGVEKELHKHHLTKLKAEILLIRLRQGIQDFRHATPEQRAEAIEAWKSMKPV</sequence>
<reference evidence="5 6" key="1">
    <citation type="submission" date="2015-09" db="EMBL/GenBank/DDBJ databases">
        <title>Draft genome of a European isolate of the apple canker pathogen Neonectria ditissima.</title>
        <authorList>
            <person name="Gomez-Cortecero A."/>
            <person name="Harrison R.J."/>
            <person name="Armitage A.D."/>
        </authorList>
    </citation>
    <scope>NUCLEOTIDE SEQUENCE [LARGE SCALE GENOMIC DNA]</scope>
    <source>
        <strain evidence="5 6">R09/05</strain>
    </source>
</reference>
<dbReference type="Proteomes" id="UP000050424">
    <property type="component" value="Unassembled WGS sequence"/>
</dbReference>
<evidence type="ECO:0000256" key="2">
    <source>
        <dbReference type="SAM" id="MobiDB-lite"/>
    </source>
</evidence>
<feature type="region of interest" description="Disordered" evidence="2">
    <location>
        <begin position="1"/>
        <end position="25"/>
    </location>
</feature>
<evidence type="ECO:0000256" key="1">
    <source>
        <dbReference type="ARBA" id="ARBA00022679"/>
    </source>
</evidence>
<feature type="region of interest" description="Disordered" evidence="2">
    <location>
        <begin position="148"/>
        <end position="172"/>
    </location>
</feature>
<feature type="compositionally biased region" description="Polar residues" evidence="2">
    <location>
        <begin position="793"/>
        <end position="817"/>
    </location>
</feature>
<name>A0A0P7BCZ6_9HYPO</name>